<reference evidence="1" key="1">
    <citation type="submission" date="2019-06" db="EMBL/GenBank/DDBJ databases">
        <authorList>
            <person name="Zheng W."/>
        </authorList>
    </citation>
    <scope>NUCLEOTIDE SEQUENCE</scope>
    <source>
        <strain evidence="1">QDHG01</strain>
    </source>
</reference>
<sequence length="144" mass="17208">MFNINKFAKNLANILAEKSEQENDEYLTMKEDSSQYPVSTFSFKADNHPIDKKRVKTQSKSEIPKSECQSKILKHNLNPDSQYSFFKQEMKPEELHYEGNSVLWNLNYLSFNLPRRQSQFQLPQVPRFCVNEKSWYQEFKEIKE</sequence>
<dbReference type="AlphaFoldDB" id="A0A8J8NG70"/>
<accession>A0A8J8NG70</accession>
<protein>
    <submittedName>
        <fullName evidence="1">Uncharacterized protein</fullName>
    </submittedName>
</protein>
<dbReference type="EMBL" id="RRYP01016906">
    <property type="protein sequence ID" value="TNV74521.1"/>
    <property type="molecule type" value="Genomic_DNA"/>
</dbReference>
<proteinExistence type="predicted"/>
<evidence type="ECO:0000313" key="2">
    <source>
        <dbReference type="Proteomes" id="UP000785679"/>
    </source>
</evidence>
<name>A0A8J8NG70_HALGN</name>
<comment type="caution">
    <text evidence="1">The sequence shown here is derived from an EMBL/GenBank/DDBJ whole genome shotgun (WGS) entry which is preliminary data.</text>
</comment>
<dbReference type="Proteomes" id="UP000785679">
    <property type="component" value="Unassembled WGS sequence"/>
</dbReference>
<keyword evidence="2" id="KW-1185">Reference proteome</keyword>
<organism evidence="1 2">
    <name type="scientific">Halteria grandinella</name>
    <dbReference type="NCBI Taxonomy" id="5974"/>
    <lineage>
        <taxon>Eukaryota</taxon>
        <taxon>Sar</taxon>
        <taxon>Alveolata</taxon>
        <taxon>Ciliophora</taxon>
        <taxon>Intramacronucleata</taxon>
        <taxon>Spirotrichea</taxon>
        <taxon>Stichotrichia</taxon>
        <taxon>Sporadotrichida</taxon>
        <taxon>Halteriidae</taxon>
        <taxon>Halteria</taxon>
    </lineage>
</organism>
<gene>
    <name evidence="1" type="ORF">FGO68_gene4363</name>
</gene>
<evidence type="ECO:0000313" key="1">
    <source>
        <dbReference type="EMBL" id="TNV74521.1"/>
    </source>
</evidence>